<gene>
    <name evidence="8" type="ORF">LREN565_0559</name>
</gene>
<sequence length="369" mass="41216">MRIEHIHLQQISLPLRSAFVTAHGITKQRVTTLLTVYLNNGYSGVSELPAFTDSRYLPETQASTWLTLQQEIVPLLRHFEFTTPQEVAQYLQRYLRGHQLARAAMETAIWAAYALKLKQPLATLIGGAVRPIPVGISLGHYTEWPILVKQVKAAVIAGYRRVKLKLTKPADVDQIVALRQLYPRLNLMVDANSAFTLADLAQLKKLDRLNLKLIEQPLAADDFVEHAYLQRQLKTPLCLDENIHSLADVKTAAALKSCQAINLKITRVGGLTSALDIAKYCQQHRLLVWCGGMLGSGISRAFDLALASRPEFTLPGDISASQRYFEQDVLTQPLTLQQGCLKVAPTPGLGVQLDRQRVQQTLKQETWLI</sequence>
<evidence type="ECO:0000256" key="5">
    <source>
        <dbReference type="ARBA" id="ARBA00029491"/>
    </source>
</evidence>
<dbReference type="EC" id="4.2.1.113" evidence="5 6"/>
<dbReference type="GO" id="GO:0009234">
    <property type="term" value="P:menaquinone biosynthetic process"/>
    <property type="evidence" value="ECO:0007669"/>
    <property type="project" value="UniProtKB-UniRule"/>
</dbReference>
<evidence type="ECO:0000313" key="8">
    <source>
        <dbReference type="EMBL" id="SFZ87446.1"/>
    </source>
</evidence>
<comment type="cofactor">
    <cofactor evidence="1">
        <name>a divalent metal cation</name>
        <dbReference type="ChEBI" id="CHEBI:60240"/>
    </cofactor>
</comment>
<evidence type="ECO:0000256" key="6">
    <source>
        <dbReference type="NCBIfam" id="TIGR01928"/>
    </source>
</evidence>
<dbReference type="GO" id="GO:0043748">
    <property type="term" value="F:O-succinylbenzoate synthase activity"/>
    <property type="evidence" value="ECO:0007669"/>
    <property type="project" value="UniProtKB-EC"/>
</dbReference>
<dbReference type="Pfam" id="PF13378">
    <property type="entry name" value="MR_MLE_C"/>
    <property type="match status" value="1"/>
</dbReference>
<evidence type="ECO:0000256" key="1">
    <source>
        <dbReference type="ARBA" id="ARBA00001968"/>
    </source>
</evidence>
<dbReference type="InterPro" id="IPR029017">
    <property type="entry name" value="Enolase-like_N"/>
</dbReference>
<dbReference type="InterPro" id="IPR029065">
    <property type="entry name" value="Enolase_C-like"/>
</dbReference>
<dbReference type="AlphaFoldDB" id="A0A1K2I5C8"/>
<evidence type="ECO:0000259" key="7">
    <source>
        <dbReference type="SMART" id="SM00922"/>
    </source>
</evidence>
<dbReference type="Gene3D" id="3.30.390.10">
    <property type="entry name" value="Enolase-like, N-terminal domain"/>
    <property type="match status" value="1"/>
</dbReference>
<dbReference type="PANTHER" id="PTHR48073">
    <property type="entry name" value="O-SUCCINYLBENZOATE SYNTHASE-RELATED"/>
    <property type="match status" value="1"/>
</dbReference>
<dbReference type="EMBL" id="LT634362">
    <property type="protein sequence ID" value="SFZ87446.1"/>
    <property type="molecule type" value="Genomic_DNA"/>
</dbReference>
<dbReference type="Pfam" id="PF02746">
    <property type="entry name" value="MR_MLE_N"/>
    <property type="match status" value="1"/>
</dbReference>
<dbReference type="SUPFAM" id="SSF51604">
    <property type="entry name" value="Enolase C-terminal domain-like"/>
    <property type="match status" value="1"/>
</dbReference>
<dbReference type="SFLD" id="SFLDF00009">
    <property type="entry name" value="o-succinylbenzoate_synthase"/>
    <property type="match status" value="1"/>
</dbReference>
<dbReference type="SFLD" id="SFLDS00001">
    <property type="entry name" value="Enolase"/>
    <property type="match status" value="1"/>
</dbReference>
<keyword evidence="3" id="KW-0460">Magnesium</keyword>
<feature type="domain" description="Mandelate racemase/muconate lactonizing enzyme C-terminal" evidence="7">
    <location>
        <begin position="144"/>
        <end position="236"/>
    </location>
</feature>
<dbReference type="InterPro" id="IPR010197">
    <property type="entry name" value="OSBS/NAAAR"/>
</dbReference>
<evidence type="ECO:0000256" key="3">
    <source>
        <dbReference type="ARBA" id="ARBA00022842"/>
    </source>
</evidence>
<name>A0A1K2I5C8_9LACO</name>
<proteinExistence type="predicted"/>
<protein>
    <recommendedName>
        <fullName evidence="5 6">o-succinylbenzoate synthase</fullName>
        <ecNumber evidence="5 6">4.2.1.113</ecNumber>
    </recommendedName>
</protein>
<organism evidence="8">
    <name type="scientific">Loigolactobacillus rennini</name>
    <dbReference type="NCBI Taxonomy" id="238013"/>
    <lineage>
        <taxon>Bacteria</taxon>
        <taxon>Bacillati</taxon>
        <taxon>Bacillota</taxon>
        <taxon>Bacilli</taxon>
        <taxon>Lactobacillales</taxon>
        <taxon>Lactobacillaceae</taxon>
        <taxon>Loigolactobacillus</taxon>
    </lineage>
</organism>
<keyword evidence="4 8" id="KW-0456">Lyase</keyword>
<dbReference type="Gene3D" id="3.20.20.120">
    <property type="entry name" value="Enolase-like C-terminal domain"/>
    <property type="match status" value="1"/>
</dbReference>
<dbReference type="PANTHER" id="PTHR48073:SF5">
    <property type="entry name" value="O-SUCCINYLBENZOATE SYNTHASE"/>
    <property type="match status" value="1"/>
</dbReference>
<dbReference type="InterPro" id="IPR036849">
    <property type="entry name" value="Enolase-like_C_sf"/>
</dbReference>
<dbReference type="GO" id="GO:0046872">
    <property type="term" value="F:metal ion binding"/>
    <property type="evidence" value="ECO:0007669"/>
    <property type="project" value="UniProtKB-KW"/>
</dbReference>
<dbReference type="NCBIfam" id="TIGR01928">
    <property type="entry name" value="menC_lowGC_arch"/>
    <property type="match status" value="1"/>
</dbReference>
<dbReference type="InterPro" id="IPR013342">
    <property type="entry name" value="Mandelate_racemase_C"/>
</dbReference>
<accession>A0A1K2I5C8</accession>
<dbReference type="SMART" id="SM00922">
    <property type="entry name" value="MR_MLE"/>
    <property type="match status" value="1"/>
</dbReference>
<reference evidence="8" key="1">
    <citation type="submission" date="2016-11" db="EMBL/GenBank/DDBJ databases">
        <authorList>
            <person name="Jaros S."/>
            <person name="Januszkiewicz K."/>
            <person name="Wedrychowicz H."/>
        </authorList>
    </citation>
    <scope>NUCLEOTIDE SEQUENCE</scope>
    <source>
        <strain evidence="8">ACA-DC 565</strain>
    </source>
</reference>
<dbReference type="GO" id="GO:0016854">
    <property type="term" value="F:racemase and epimerase activity"/>
    <property type="evidence" value="ECO:0007669"/>
    <property type="project" value="UniProtKB-ARBA"/>
</dbReference>
<dbReference type="UniPathway" id="UPA01057">
    <property type="reaction ID" value="UER00165"/>
</dbReference>
<dbReference type="SUPFAM" id="SSF54826">
    <property type="entry name" value="Enolase N-terminal domain-like"/>
    <property type="match status" value="1"/>
</dbReference>
<evidence type="ECO:0000256" key="2">
    <source>
        <dbReference type="ARBA" id="ARBA00022723"/>
    </source>
</evidence>
<dbReference type="SFLD" id="SFLDG00180">
    <property type="entry name" value="muconate_cycloisomerase"/>
    <property type="match status" value="1"/>
</dbReference>
<dbReference type="InterPro" id="IPR013341">
    <property type="entry name" value="Mandelate_racemase_N_dom"/>
</dbReference>
<evidence type="ECO:0000256" key="4">
    <source>
        <dbReference type="ARBA" id="ARBA00023239"/>
    </source>
</evidence>
<dbReference type="UniPathway" id="UPA00079"/>
<keyword evidence="2" id="KW-0479">Metal-binding</keyword>